<gene>
    <name evidence="1" type="ORF">BSAL_78895</name>
</gene>
<accession>A0A0S4J066</accession>
<dbReference type="EMBL" id="CYKH01000790">
    <property type="protein sequence ID" value="CUG40286.1"/>
    <property type="molecule type" value="Genomic_DNA"/>
</dbReference>
<reference evidence="2" key="1">
    <citation type="submission" date="2015-09" db="EMBL/GenBank/DDBJ databases">
        <authorList>
            <consortium name="Pathogen Informatics"/>
        </authorList>
    </citation>
    <scope>NUCLEOTIDE SEQUENCE [LARGE SCALE GENOMIC DNA]</scope>
    <source>
        <strain evidence="2">Lake Konstanz</strain>
    </source>
</reference>
<sequence length="162" mass="17236">MKCHEPCQCTANVNKRLPCGHTQQLLCTVSDLSTIHCSAVCGRKIVSCGHECSSECGGCAQLGEGFHTACKAAIKVWTPNGEQRGATCGDAMKPLDNVASPTVTSVTRLRELSADVFTLSDPCDKKLPCGCQCLGLLGELCPEFCIDHVPSDTSTLPKFMND</sequence>
<keyword evidence="2" id="KW-1185">Reference proteome</keyword>
<organism evidence="1 2">
    <name type="scientific">Bodo saltans</name>
    <name type="common">Flagellated protozoan</name>
    <dbReference type="NCBI Taxonomy" id="75058"/>
    <lineage>
        <taxon>Eukaryota</taxon>
        <taxon>Discoba</taxon>
        <taxon>Euglenozoa</taxon>
        <taxon>Kinetoplastea</taxon>
        <taxon>Metakinetoplastina</taxon>
        <taxon>Eubodonida</taxon>
        <taxon>Bodonidae</taxon>
        <taxon>Bodo</taxon>
    </lineage>
</organism>
<name>A0A0S4J066_BODSA</name>
<dbReference type="VEuPathDB" id="TriTrypDB:BSAL_78895"/>
<proteinExistence type="predicted"/>
<dbReference type="AlphaFoldDB" id="A0A0S4J066"/>
<evidence type="ECO:0000313" key="2">
    <source>
        <dbReference type="Proteomes" id="UP000051952"/>
    </source>
</evidence>
<protein>
    <submittedName>
        <fullName evidence="1">Uncharacterized protein</fullName>
    </submittedName>
</protein>
<dbReference type="Proteomes" id="UP000051952">
    <property type="component" value="Unassembled WGS sequence"/>
</dbReference>
<evidence type="ECO:0000313" key="1">
    <source>
        <dbReference type="EMBL" id="CUG40286.1"/>
    </source>
</evidence>